<comment type="similarity">
    <text evidence="1 3">Belongs to the type-B carboxylesterase/lipase family.</text>
</comment>
<dbReference type="RefSeq" id="WP_208268819.1">
    <property type="nucleotide sequence ID" value="NZ_BAAAGM010000074.1"/>
</dbReference>
<dbReference type="InterPro" id="IPR019826">
    <property type="entry name" value="Carboxylesterase_B_AS"/>
</dbReference>
<dbReference type="Gene3D" id="3.40.50.1820">
    <property type="entry name" value="alpha/beta hydrolase"/>
    <property type="match status" value="1"/>
</dbReference>
<feature type="domain" description="Carboxylesterase type B" evidence="5">
    <location>
        <begin position="51"/>
        <end position="493"/>
    </location>
</feature>
<dbReference type="EC" id="3.1.1.-" evidence="3"/>
<dbReference type="PROSITE" id="PS00122">
    <property type="entry name" value="CARBOXYLESTERASE_B_1"/>
    <property type="match status" value="1"/>
</dbReference>
<keyword evidence="2 3" id="KW-0378">Hydrolase</keyword>
<keyword evidence="7" id="KW-1185">Reference proteome</keyword>
<evidence type="ECO:0000313" key="6">
    <source>
        <dbReference type="EMBL" id="MBO2440434.1"/>
    </source>
</evidence>
<evidence type="ECO:0000313" key="7">
    <source>
        <dbReference type="Proteomes" id="UP000666915"/>
    </source>
</evidence>
<feature type="region of interest" description="Disordered" evidence="4">
    <location>
        <begin position="36"/>
        <end position="56"/>
    </location>
</feature>
<proteinExistence type="inferred from homology"/>
<reference evidence="6 7" key="1">
    <citation type="submission" date="2021-03" db="EMBL/GenBank/DDBJ databases">
        <authorList>
            <person name="Kanchanasin P."/>
            <person name="Saeng-In P."/>
            <person name="Phongsopitanun W."/>
            <person name="Yuki M."/>
            <person name="Kudo T."/>
            <person name="Ohkuma M."/>
            <person name="Tanasupawat S."/>
        </authorList>
    </citation>
    <scope>NUCLEOTIDE SEQUENCE [LARGE SCALE GENOMIC DNA]</scope>
    <source>
        <strain evidence="6 7">L46</strain>
    </source>
</reference>
<evidence type="ECO:0000259" key="5">
    <source>
        <dbReference type="Pfam" id="PF00135"/>
    </source>
</evidence>
<dbReference type="Proteomes" id="UP000666915">
    <property type="component" value="Unassembled WGS sequence"/>
</dbReference>
<dbReference type="SUPFAM" id="SSF53474">
    <property type="entry name" value="alpha/beta-Hydrolases"/>
    <property type="match status" value="1"/>
</dbReference>
<dbReference type="Pfam" id="PF00135">
    <property type="entry name" value="COesterase"/>
    <property type="match status" value="1"/>
</dbReference>
<evidence type="ECO:0000256" key="3">
    <source>
        <dbReference type="RuleBase" id="RU361235"/>
    </source>
</evidence>
<gene>
    <name evidence="6" type="ORF">J4557_23170</name>
</gene>
<dbReference type="EMBL" id="JAGEOK010000014">
    <property type="protein sequence ID" value="MBO2440434.1"/>
    <property type="molecule type" value="Genomic_DNA"/>
</dbReference>
<evidence type="ECO:0000256" key="1">
    <source>
        <dbReference type="ARBA" id="ARBA00005964"/>
    </source>
</evidence>
<evidence type="ECO:0000256" key="2">
    <source>
        <dbReference type="ARBA" id="ARBA00022801"/>
    </source>
</evidence>
<dbReference type="InterPro" id="IPR029058">
    <property type="entry name" value="AB_hydrolase_fold"/>
</dbReference>
<comment type="caution">
    <text evidence="6">The sequence shown here is derived from an EMBL/GenBank/DDBJ whole genome shotgun (WGS) entry which is preliminary data.</text>
</comment>
<organism evidence="6 7">
    <name type="scientific">Actinomadura nitritigenes</name>
    <dbReference type="NCBI Taxonomy" id="134602"/>
    <lineage>
        <taxon>Bacteria</taxon>
        <taxon>Bacillati</taxon>
        <taxon>Actinomycetota</taxon>
        <taxon>Actinomycetes</taxon>
        <taxon>Streptosporangiales</taxon>
        <taxon>Thermomonosporaceae</taxon>
        <taxon>Actinomadura</taxon>
    </lineage>
</organism>
<name>A0ABS3R2G0_9ACTN</name>
<dbReference type="PANTHER" id="PTHR11559">
    <property type="entry name" value="CARBOXYLESTERASE"/>
    <property type="match status" value="1"/>
</dbReference>
<dbReference type="InterPro" id="IPR002018">
    <property type="entry name" value="CarbesteraseB"/>
</dbReference>
<sequence>MDFTSDLPRLVAAAVVVVGVGACSPHATSIIEARQALRGPQGPQGPQGPRETVETDKGRVKGVAADGVIRFQGIPYAAPPIGRLRWRPPAAAAPWKGVRSAAEPGPICAQPGAKGSSEDCLYLDVTAPARAGRRPVVVWLHGGAFSSGSGSEYDAARMAEKGDVVVVTVNSRLGALGFFAHPRLRDSGDYGLQDQQAALRWVRANAAAFGGDPGKVTLMGQSSGGASVCAQLTSPQAAGLFHRAIIESGSCLQNWPRNMLAPGDAASRYWAPVTELAAKGRTALGCRTLGCLRAKPTAEVLSLNGAFHQPAYGTAVLPKNPVAALAEGAFHRVPVLQGNTKDEHRLFAALFTLDRPITAARYRRLLTETFGEQQAARVARRYPPGRSASLAWAAVGTDRAWTCPTLAADRLLARHVPVYSFEFADERAPAPDLKPGFPMGAYHGSELPYLFGMANVRLAPAQVLLSNRMIAAWTRFARTGAPGGGWRPFPETMQLTPGRDLPVDAGAEHHCAFWR</sequence>
<evidence type="ECO:0000256" key="4">
    <source>
        <dbReference type="SAM" id="MobiDB-lite"/>
    </source>
</evidence>
<protein>
    <recommendedName>
        <fullName evidence="3">Carboxylic ester hydrolase</fullName>
        <ecNumber evidence="3">3.1.1.-</ecNumber>
    </recommendedName>
</protein>
<accession>A0ABS3R2G0</accession>
<dbReference type="InterPro" id="IPR050309">
    <property type="entry name" value="Type-B_Carboxylest/Lipase"/>
</dbReference>